<evidence type="ECO:0000313" key="3">
    <source>
        <dbReference type="Proteomes" id="UP000704712"/>
    </source>
</evidence>
<gene>
    <name evidence="2" type="ORF">GN958_ATG03127</name>
    <name evidence="1" type="ORF">GN958_ATG09620</name>
</gene>
<protein>
    <submittedName>
        <fullName evidence="2">Uncharacterized protein</fullName>
    </submittedName>
</protein>
<organism evidence="2 3">
    <name type="scientific">Phytophthora infestans</name>
    <name type="common">Potato late blight agent</name>
    <name type="synonym">Botrytis infestans</name>
    <dbReference type="NCBI Taxonomy" id="4787"/>
    <lineage>
        <taxon>Eukaryota</taxon>
        <taxon>Sar</taxon>
        <taxon>Stramenopiles</taxon>
        <taxon>Oomycota</taxon>
        <taxon>Peronosporomycetes</taxon>
        <taxon>Peronosporales</taxon>
        <taxon>Peronosporaceae</taxon>
        <taxon>Phytophthora</taxon>
    </lineage>
</organism>
<dbReference type="AlphaFoldDB" id="A0A8S9V8Q7"/>
<name>A0A8S9V8Q7_PHYIN</name>
<proteinExistence type="predicted"/>
<sequence>MSALEVLLLGEHVSMEQLSSRAMLIAYGVPPALISKVRRGNRVHIYQKARVFQFELLERVSTLDRNRNRGNGIAGE</sequence>
<dbReference type="Proteomes" id="UP000704712">
    <property type="component" value="Unassembled WGS sequence"/>
</dbReference>
<reference evidence="2" key="1">
    <citation type="submission" date="2020-03" db="EMBL/GenBank/DDBJ databases">
        <title>Hybrid Assembly of Korean Phytophthora infestans isolates.</title>
        <authorList>
            <person name="Prokchorchik M."/>
            <person name="Lee Y."/>
            <person name="Seo J."/>
            <person name="Cho J.-H."/>
            <person name="Park Y.-E."/>
            <person name="Jang D.-C."/>
            <person name="Im J.-S."/>
            <person name="Choi J.-G."/>
            <person name="Park H.-J."/>
            <person name="Lee G.-B."/>
            <person name="Lee Y.-G."/>
            <person name="Hong S.-Y."/>
            <person name="Cho K."/>
            <person name="Sohn K.H."/>
        </authorList>
    </citation>
    <scope>NUCLEOTIDE SEQUENCE</scope>
    <source>
        <strain evidence="2">KR_2_A2</strain>
    </source>
</reference>
<dbReference type="EMBL" id="JAACNO010001382">
    <property type="protein sequence ID" value="KAF4141189.1"/>
    <property type="molecule type" value="Genomic_DNA"/>
</dbReference>
<accession>A0A8S9V8Q7</accession>
<comment type="caution">
    <text evidence="2">The sequence shown here is derived from an EMBL/GenBank/DDBJ whole genome shotgun (WGS) entry which is preliminary data.</text>
</comment>
<evidence type="ECO:0000313" key="1">
    <source>
        <dbReference type="EMBL" id="KAF4141189.1"/>
    </source>
</evidence>
<dbReference type="EMBL" id="JAACNO010000412">
    <property type="protein sequence ID" value="KAF4147772.1"/>
    <property type="molecule type" value="Genomic_DNA"/>
</dbReference>
<evidence type="ECO:0000313" key="2">
    <source>
        <dbReference type="EMBL" id="KAF4147772.1"/>
    </source>
</evidence>